<evidence type="ECO:0000259" key="9">
    <source>
        <dbReference type="Pfam" id="PF08439"/>
    </source>
</evidence>
<dbReference type="CDD" id="cd09608">
    <property type="entry name" value="M3B_PepF"/>
    <property type="match status" value="1"/>
</dbReference>
<dbReference type="Gene3D" id="1.10.287.830">
    <property type="entry name" value="putative peptidase helix hairpin domain like"/>
    <property type="match status" value="1"/>
</dbReference>
<dbReference type="InterPro" id="IPR013647">
    <property type="entry name" value="OligopepF_N_dom"/>
</dbReference>
<dbReference type="InterPro" id="IPR045090">
    <property type="entry name" value="Pept_M3A_M3B"/>
</dbReference>
<evidence type="ECO:0000256" key="7">
    <source>
        <dbReference type="SAM" id="Coils"/>
    </source>
</evidence>
<protein>
    <recommendedName>
        <fullName evidence="6">Oligopeptidase F</fullName>
        <ecNumber evidence="6">3.4.24.-</ecNumber>
    </recommendedName>
</protein>
<evidence type="ECO:0000313" key="11">
    <source>
        <dbReference type="Proteomes" id="UP000637695"/>
    </source>
</evidence>
<dbReference type="Pfam" id="PF01432">
    <property type="entry name" value="Peptidase_M3"/>
    <property type="match status" value="1"/>
</dbReference>
<keyword evidence="5 6" id="KW-0482">Metalloprotease</keyword>
<dbReference type="InterPro" id="IPR001567">
    <property type="entry name" value="Pept_M3A_M3B_dom"/>
</dbReference>
<dbReference type="NCBIfam" id="TIGR00181">
    <property type="entry name" value="pepF"/>
    <property type="match status" value="1"/>
</dbReference>
<dbReference type="PANTHER" id="PTHR11804:SF84">
    <property type="entry name" value="SACCHAROLYSIN"/>
    <property type="match status" value="1"/>
</dbReference>
<dbReference type="GO" id="GO:0004222">
    <property type="term" value="F:metalloendopeptidase activity"/>
    <property type="evidence" value="ECO:0007669"/>
    <property type="project" value="UniProtKB-UniRule"/>
</dbReference>
<dbReference type="AlphaFoldDB" id="A0A917K6S4"/>
<feature type="domain" description="Peptidase M3A/M3B catalytic" evidence="8">
    <location>
        <begin position="249"/>
        <end position="628"/>
    </location>
</feature>
<evidence type="ECO:0000259" key="8">
    <source>
        <dbReference type="Pfam" id="PF01432"/>
    </source>
</evidence>
<name>A0A917K6S4_9BACL</name>
<comment type="caution">
    <text evidence="10">The sequence shown here is derived from an EMBL/GenBank/DDBJ whole genome shotgun (WGS) entry which is preliminary data.</text>
</comment>
<dbReference type="PANTHER" id="PTHR11804">
    <property type="entry name" value="PROTEASE M3 THIMET OLIGOPEPTIDASE-RELATED"/>
    <property type="match status" value="1"/>
</dbReference>
<dbReference type="InterPro" id="IPR004438">
    <property type="entry name" value="Peptidase_M3B"/>
</dbReference>
<feature type="coiled-coil region" evidence="7">
    <location>
        <begin position="70"/>
        <end position="97"/>
    </location>
</feature>
<evidence type="ECO:0000313" key="10">
    <source>
        <dbReference type="EMBL" id="GGI99657.1"/>
    </source>
</evidence>
<dbReference type="GO" id="GO:0006518">
    <property type="term" value="P:peptide metabolic process"/>
    <property type="evidence" value="ECO:0007669"/>
    <property type="project" value="TreeGrafter"/>
</dbReference>
<evidence type="ECO:0000256" key="6">
    <source>
        <dbReference type="RuleBase" id="RU368091"/>
    </source>
</evidence>
<keyword evidence="2 6" id="KW-0479">Metal-binding</keyword>
<dbReference type="Pfam" id="PF08439">
    <property type="entry name" value="Peptidase_M3_N"/>
    <property type="match status" value="1"/>
</dbReference>
<dbReference type="GO" id="GO:0046872">
    <property type="term" value="F:metal ion binding"/>
    <property type="evidence" value="ECO:0007669"/>
    <property type="project" value="UniProtKB-UniRule"/>
</dbReference>
<gene>
    <name evidence="10" type="ORF">GCM10010885_06220</name>
</gene>
<evidence type="ECO:0000256" key="3">
    <source>
        <dbReference type="ARBA" id="ARBA00022801"/>
    </source>
</evidence>
<dbReference type="Gene3D" id="1.10.1370.20">
    <property type="entry name" value="Oligoendopeptidase f, C-terminal domain"/>
    <property type="match status" value="1"/>
</dbReference>
<dbReference type="Proteomes" id="UP000637695">
    <property type="component" value="Unassembled WGS sequence"/>
</dbReference>
<keyword evidence="4 6" id="KW-0862">Zinc</keyword>
<sequence>MDRWLKTEMCAGPAPVAWAEPERAGAYPARLVRAAEDSKAEGGVATAELPLRSEIEDRYKWRLEDMYAVDALWEQDAQRLRQLLQELAAENGRLGESAEHLLRALRLQDQISELIGRLYAYARMRRDEDNTNAKYQALTDSAMKLYVEVQATRAFLEPEILSIPEERLQAFLSACEPLRQYRFLLEELLRQKPHVLSREQEEILAAFGEVTQAPSQIFTMFNNADTRFPKIRDEQGREVEVTHGRYIQFLESRNRDVRKAAFDAVYSTYAKHRNTLAAIYGSSVKKDVVYARLRRYESARQMALDADNVPVSVYDNLIAAVREALPSLHKYLALRKRVLGLDELHMYDLYTPIVGDVDWRMSYEEAVEVVLRAVAPLGEEYVQVAREGLTSGWVDVFENKGKTSGAYSWGTYGVHPYILLNYQGNLHDVFTLAHELGHAMHTYFSHKHQPVTYADYTIFVAEVASTCNEALLMHHLLQNTNDKKRRAYLINHQLEGVRGTLIRQTMFAEFEKLTHEQVEQGGALTPDWLCRTYYDLNRAYFSAVCHVDEDIQLEWARIPHFYNAFYVYKYATGISAATALAQKILTEGEPAVTRYLEFLKSGGSDYPIQLLRKAGVDMESPEPVRATLRQFDALVDELAALLEA</sequence>
<evidence type="ECO:0000256" key="1">
    <source>
        <dbReference type="ARBA" id="ARBA00022670"/>
    </source>
</evidence>
<dbReference type="SUPFAM" id="SSF55486">
    <property type="entry name" value="Metalloproteases ('zincins'), catalytic domain"/>
    <property type="match status" value="1"/>
</dbReference>
<dbReference type="GO" id="GO:0006508">
    <property type="term" value="P:proteolysis"/>
    <property type="evidence" value="ECO:0007669"/>
    <property type="project" value="UniProtKB-KW"/>
</dbReference>
<dbReference type="Gene3D" id="1.20.140.70">
    <property type="entry name" value="Oligopeptidase f, N-terminal domain"/>
    <property type="match status" value="1"/>
</dbReference>
<organism evidence="10 11">
    <name type="scientific">Alicyclobacillus cellulosilyticus</name>
    <dbReference type="NCBI Taxonomy" id="1003997"/>
    <lineage>
        <taxon>Bacteria</taxon>
        <taxon>Bacillati</taxon>
        <taxon>Bacillota</taxon>
        <taxon>Bacilli</taxon>
        <taxon>Bacillales</taxon>
        <taxon>Alicyclobacillaceae</taxon>
        <taxon>Alicyclobacillus</taxon>
    </lineage>
</organism>
<accession>A0A917K6S4</accession>
<proteinExistence type="inferred from homology"/>
<dbReference type="RefSeq" id="WP_229776314.1">
    <property type="nucleotide sequence ID" value="NZ_BMOY01000006.1"/>
</dbReference>
<keyword evidence="11" id="KW-1185">Reference proteome</keyword>
<keyword evidence="3 6" id="KW-0378">Hydrolase</keyword>
<comment type="similarity">
    <text evidence="6">Belongs to the peptidase M3B family.</text>
</comment>
<reference evidence="10" key="1">
    <citation type="journal article" date="2014" name="Int. J. Syst. Evol. Microbiol.">
        <title>Complete genome sequence of Corynebacterium casei LMG S-19264T (=DSM 44701T), isolated from a smear-ripened cheese.</title>
        <authorList>
            <consortium name="US DOE Joint Genome Institute (JGI-PGF)"/>
            <person name="Walter F."/>
            <person name="Albersmeier A."/>
            <person name="Kalinowski J."/>
            <person name="Ruckert C."/>
        </authorList>
    </citation>
    <scope>NUCLEOTIDE SEQUENCE</scope>
    <source>
        <strain evidence="10">JCM 18487</strain>
    </source>
</reference>
<evidence type="ECO:0000256" key="2">
    <source>
        <dbReference type="ARBA" id="ARBA00022723"/>
    </source>
</evidence>
<comment type="function">
    <text evidence="6">Has oligopeptidase activity and degrades a variety of small bioactive peptides.</text>
</comment>
<keyword evidence="1 6" id="KW-0645">Protease</keyword>
<evidence type="ECO:0000256" key="4">
    <source>
        <dbReference type="ARBA" id="ARBA00022833"/>
    </source>
</evidence>
<reference evidence="10" key="2">
    <citation type="submission" date="2020-09" db="EMBL/GenBank/DDBJ databases">
        <authorList>
            <person name="Sun Q."/>
            <person name="Ohkuma M."/>
        </authorList>
    </citation>
    <scope>NUCLEOTIDE SEQUENCE</scope>
    <source>
        <strain evidence="10">JCM 18487</strain>
    </source>
</reference>
<feature type="domain" description="Oligopeptidase F N-terminal" evidence="9">
    <location>
        <begin position="159"/>
        <end position="228"/>
    </location>
</feature>
<keyword evidence="7" id="KW-0175">Coiled coil</keyword>
<comment type="cofactor">
    <cofactor evidence="6">
        <name>Zn(2+)</name>
        <dbReference type="ChEBI" id="CHEBI:29105"/>
    </cofactor>
    <text evidence="6">Binds 1 zinc ion.</text>
</comment>
<dbReference type="EMBL" id="BMOY01000006">
    <property type="protein sequence ID" value="GGI99657.1"/>
    <property type="molecule type" value="Genomic_DNA"/>
</dbReference>
<evidence type="ECO:0000256" key="5">
    <source>
        <dbReference type="ARBA" id="ARBA00023049"/>
    </source>
</evidence>
<dbReference type="InterPro" id="IPR042088">
    <property type="entry name" value="OligoPept_F_C"/>
</dbReference>
<dbReference type="EC" id="3.4.24.-" evidence="6"/>